<gene>
    <name evidence="5" type="ORF">GCM10010919_30470</name>
</gene>
<dbReference type="InterPro" id="IPR029787">
    <property type="entry name" value="Nucleotide_cyclase"/>
</dbReference>
<dbReference type="PANTHER" id="PTHR33121:SF79">
    <property type="entry name" value="CYCLIC DI-GMP PHOSPHODIESTERASE PDED-RELATED"/>
    <property type="match status" value="1"/>
</dbReference>
<dbReference type="InterPro" id="IPR043128">
    <property type="entry name" value="Rev_trsase/Diguanyl_cyclase"/>
</dbReference>
<dbReference type="PANTHER" id="PTHR33121">
    <property type="entry name" value="CYCLIC DI-GMP PHOSPHODIESTERASE PDEF"/>
    <property type="match status" value="1"/>
</dbReference>
<comment type="caution">
    <text evidence="5">The sequence shown here is derived from an EMBL/GenBank/DDBJ whole genome shotgun (WGS) entry which is preliminary data.</text>
</comment>
<evidence type="ECO:0000259" key="4">
    <source>
        <dbReference type="PROSITE" id="PS50887"/>
    </source>
</evidence>
<proteinExistence type="predicted"/>
<dbReference type="Pfam" id="PF00990">
    <property type="entry name" value="GGDEF"/>
    <property type="match status" value="1"/>
</dbReference>
<dbReference type="InterPro" id="IPR000160">
    <property type="entry name" value="GGDEF_dom"/>
</dbReference>
<dbReference type="SUPFAM" id="SSF55073">
    <property type="entry name" value="Nucleotide cyclase"/>
    <property type="match status" value="1"/>
</dbReference>
<name>A0ABQ3L1E5_9ALTE</name>
<dbReference type="Gene3D" id="6.20.270.20">
    <property type="entry name" value="LapD/MoxY periplasmic domain"/>
    <property type="match status" value="1"/>
</dbReference>
<dbReference type="SUPFAM" id="SSF141868">
    <property type="entry name" value="EAL domain-like"/>
    <property type="match status" value="1"/>
</dbReference>
<accession>A0ABQ3L1E5</accession>
<evidence type="ECO:0000259" key="3">
    <source>
        <dbReference type="PROSITE" id="PS50885"/>
    </source>
</evidence>
<dbReference type="Gene3D" id="3.20.20.450">
    <property type="entry name" value="EAL domain"/>
    <property type="match status" value="1"/>
</dbReference>
<dbReference type="Gene3D" id="3.30.110.200">
    <property type="match status" value="1"/>
</dbReference>
<feature type="domain" description="HAMP" evidence="3">
    <location>
        <begin position="171"/>
        <end position="222"/>
    </location>
</feature>
<dbReference type="CDD" id="cd01948">
    <property type="entry name" value="EAL"/>
    <property type="match status" value="1"/>
</dbReference>
<keyword evidence="1" id="KW-0472">Membrane</keyword>
<dbReference type="Pfam" id="PF00563">
    <property type="entry name" value="EAL"/>
    <property type="match status" value="1"/>
</dbReference>
<protein>
    <submittedName>
        <fullName evidence="5">GGDEF domain-containing protein</fullName>
    </submittedName>
</protein>
<keyword evidence="6" id="KW-1185">Reference proteome</keyword>
<evidence type="ECO:0000259" key="2">
    <source>
        <dbReference type="PROSITE" id="PS50883"/>
    </source>
</evidence>
<dbReference type="InterPro" id="IPR042461">
    <property type="entry name" value="LapD_MoxY_peri_C"/>
</dbReference>
<feature type="transmembrane region" description="Helical" evidence="1">
    <location>
        <begin position="6"/>
        <end position="25"/>
    </location>
</feature>
<dbReference type="Gene3D" id="3.30.70.270">
    <property type="match status" value="1"/>
</dbReference>
<sequence length="643" mass="71103">MSLIKQLWVVIAVVLVLAFVSSFSISSYSARNYFSEQLNIKNIDNANMLALSISQLEKDPTLIELLVAAQFDTGHYQKIALILANGDTFLVKEYEAVVADSVPDWFSTLVPLNVLPGVAQIQDGWQQFGTLYVESHSRFAQQALWQSTSQMFFWFAVVALFSGAIGSLILKVITRPLDDVVAQAEAIGGRRFITSQEPRTLEFGRVVRAMNLLSLRVRNMLETENKRLDEMRIKFQLDELTGLNNRTTFMAALDAALASDDKTEPHMICMLRVFDLRVINQKLGHKATDKLLCDVATLLQQQGKRFEAQVGSVTLARINSSDFAILLTQADDIKEIHNSIQQSLLQLQQAHAAKVNIYFPLAATVFLSSEAKPDILIRLDNVLANAELTEEAGIELAYVPEQGQMFRSAAEWREALSTAINNNHITLKQYPVCYFDGTLFHSEAMVRVSLAGEQRSAGCFIAWARRLGLLPQLDVAVIRQALTILQGSETLILAVNMTIDTIKDHAIKNTILKLLQTQPELGKRLSLEFNEQAVIAEIEAFRDFVRVAKGLGIILGVQAAGNQFAQLKDIQELGLDYLKVDASLIRQLYTSPQDAKDFIGGFCGLGHSLGLTMIAEGVVDGYDISLLQQVGLDAITGPAVRAG</sequence>
<dbReference type="Proteomes" id="UP000659697">
    <property type="component" value="Unassembled WGS sequence"/>
</dbReference>
<dbReference type="InterPro" id="IPR003660">
    <property type="entry name" value="HAMP_dom"/>
</dbReference>
<dbReference type="InterPro" id="IPR032244">
    <property type="entry name" value="LapD_MoxY_N"/>
</dbReference>
<dbReference type="PROSITE" id="PS50885">
    <property type="entry name" value="HAMP"/>
    <property type="match status" value="1"/>
</dbReference>
<evidence type="ECO:0000256" key="1">
    <source>
        <dbReference type="SAM" id="Phobius"/>
    </source>
</evidence>
<evidence type="ECO:0000313" key="6">
    <source>
        <dbReference type="Proteomes" id="UP000659697"/>
    </source>
</evidence>
<dbReference type="PROSITE" id="PS50887">
    <property type="entry name" value="GGDEF"/>
    <property type="match status" value="1"/>
</dbReference>
<dbReference type="PROSITE" id="PS50883">
    <property type="entry name" value="EAL"/>
    <property type="match status" value="1"/>
</dbReference>
<reference evidence="6" key="1">
    <citation type="journal article" date="2019" name="Int. J. Syst. Evol. Microbiol.">
        <title>The Global Catalogue of Microorganisms (GCM) 10K type strain sequencing project: providing services to taxonomists for standard genome sequencing and annotation.</title>
        <authorList>
            <consortium name="The Broad Institute Genomics Platform"/>
            <consortium name="The Broad Institute Genome Sequencing Center for Infectious Disease"/>
            <person name="Wu L."/>
            <person name="Ma J."/>
        </authorList>
    </citation>
    <scope>NUCLEOTIDE SEQUENCE [LARGE SCALE GENOMIC DNA]</scope>
    <source>
        <strain evidence="6">CGMCC 1.7003</strain>
    </source>
</reference>
<dbReference type="RefSeq" id="WP_189433900.1">
    <property type="nucleotide sequence ID" value="NZ_BNAO01000009.1"/>
</dbReference>
<keyword evidence="1" id="KW-0812">Transmembrane</keyword>
<dbReference type="InterPro" id="IPR001633">
    <property type="entry name" value="EAL_dom"/>
</dbReference>
<keyword evidence="1" id="KW-1133">Transmembrane helix</keyword>
<dbReference type="InterPro" id="IPR035919">
    <property type="entry name" value="EAL_sf"/>
</dbReference>
<feature type="domain" description="GGDEF" evidence="4">
    <location>
        <begin position="264"/>
        <end position="401"/>
    </location>
</feature>
<dbReference type="InterPro" id="IPR050706">
    <property type="entry name" value="Cyclic-di-GMP_PDE-like"/>
</dbReference>
<feature type="domain" description="EAL" evidence="2">
    <location>
        <begin position="409"/>
        <end position="643"/>
    </location>
</feature>
<dbReference type="EMBL" id="BNAO01000009">
    <property type="protein sequence ID" value="GHG75846.1"/>
    <property type="molecule type" value="Genomic_DNA"/>
</dbReference>
<dbReference type="SMART" id="SM00052">
    <property type="entry name" value="EAL"/>
    <property type="match status" value="1"/>
</dbReference>
<dbReference type="Pfam" id="PF16448">
    <property type="entry name" value="LapD_MoxY_N"/>
    <property type="match status" value="1"/>
</dbReference>
<organism evidence="5 6">
    <name type="scientific">Alishewanella longhuensis</name>
    <dbReference type="NCBI Taxonomy" id="1091037"/>
    <lineage>
        <taxon>Bacteria</taxon>
        <taxon>Pseudomonadati</taxon>
        <taxon>Pseudomonadota</taxon>
        <taxon>Gammaproteobacteria</taxon>
        <taxon>Alteromonadales</taxon>
        <taxon>Alteromonadaceae</taxon>
        <taxon>Alishewanella</taxon>
    </lineage>
</organism>
<evidence type="ECO:0000313" key="5">
    <source>
        <dbReference type="EMBL" id="GHG75846.1"/>
    </source>
</evidence>
<dbReference type="SMART" id="SM00267">
    <property type="entry name" value="GGDEF"/>
    <property type="match status" value="1"/>
</dbReference>